<dbReference type="GO" id="GO:0003700">
    <property type="term" value="F:DNA-binding transcription factor activity"/>
    <property type="evidence" value="ECO:0007669"/>
    <property type="project" value="InterPro"/>
</dbReference>
<proteinExistence type="predicted"/>
<dbReference type="PROSITE" id="PS01124">
    <property type="entry name" value="HTH_ARAC_FAMILY_2"/>
    <property type="match status" value="1"/>
</dbReference>
<comment type="caution">
    <text evidence="5">The sequence shown here is derived from an EMBL/GenBank/DDBJ whole genome shotgun (WGS) entry which is preliminary data.</text>
</comment>
<dbReference type="SUPFAM" id="SSF46689">
    <property type="entry name" value="Homeodomain-like"/>
    <property type="match status" value="2"/>
</dbReference>
<name>A0A9D0Z358_9FIRM</name>
<evidence type="ECO:0000256" key="2">
    <source>
        <dbReference type="ARBA" id="ARBA00023125"/>
    </source>
</evidence>
<dbReference type="Proteomes" id="UP000886796">
    <property type="component" value="Unassembled WGS sequence"/>
</dbReference>
<dbReference type="PANTHER" id="PTHR43280">
    <property type="entry name" value="ARAC-FAMILY TRANSCRIPTIONAL REGULATOR"/>
    <property type="match status" value="1"/>
</dbReference>
<dbReference type="Gene3D" id="2.60.120.10">
    <property type="entry name" value="Jelly Rolls"/>
    <property type="match status" value="1"/>
</dbReference>
<evidence type="ECO:0000256" key="3">
    <source>
        <dbReference type="ARBA" id="ARBA00023163"/>
    </source>
</evidence>
<accession>A0A9D0Z358</accession>
<dbReference type="InterPro" id="IPR013096">
    <property type="entry name" value="Cupin_2"/>
</dbReference>
<keyword evidence="2" id="KW-0238">DNA-binding</keyword>
<organism evidence="5 6">
    <name type="scientific">Candidatus Faecousia excrementigallinarum</name>
    <dbReference type="NCBI Taxonomy" id="2840806"/>
    <lineage>
        <taxon>Bacteria</taxon>
        <taxon>Bacillati</taxon>
        <taxon>Bacillota</taxon>
        <taxon>Clostridia</taxon>
        <taxon>Eubacteriales</taxon>
        <taxon>Oscillospiraceae</taxon>
        <taxon>Faecousia</taxon>
    </lineage>
</organism>
<dbReference type="PANTHER" id="PTHR43280:SF2">
    <property type="entry name" value="HTH-TYPE TRANSCRIPTIONAL REGULATOR EXSA"/>
    <property type="match status" value="1"/>
</dbReference>
<dbReference type="AlphaFoldDB" id="A0A9D0Z358"/>
<protein>
    <submittedName>
        <fullName evidence="5">AraC family transcriptional regulator</fullName>
    </submittedName>
</protein>
<dbReference type="SMART" id="SM00342">
    <property type="entry name" value="HTH_ARAC"/>
    <property type="match status" value="1"/>
</dbReference>
<dbReference type="InterPro" id="IPR020449">
    <property type="entry name" value="Tscrpt_reg_AraC-type_HTH"/>
</dbReference>
<evidence type="ECO:0000313" key="6">
    <source>
        <dbReference type="Proteomes" id="UP000886796"/>
    </source>
</evidence>
<dbReference type="GO" id="GO:0043565">
    <property type="term" value="F:sequence-specific DNA binding"/>
    <property type="evidence" value="ECO:0007669"/>
    <property type="project" value="InterPro"/>
</dbReference>
<evidence type="ECO:0000259" key="4">
    <source>
        <dbReference type="PROSITE" id="PS01124"/>
    </source>
</evidence>
<dbReference type="InterPro" id="IPR018060">
    <property type="entry name" value="HTH_AraC"/>
</dbReference>
<sequence>MLQNLSAQTFRPYGQVLPGSRRPSHYANYHTISLTPEQSVFYKTTASTWLGPAQGMTALSVSLDDHTYGDFLLDRGVQLPAGVWFSLTPVENTSAVEMAGFSLPRCLGTQVQDSSYRISPGMQVQSLYTFFLEEKEPGFLFPGEAHPMGELVYVDKGRVHSVAEGQDLVVEEGELVVYAPNQWHMQYADPGEAPRLVSAVFATASPLAPLCNRKIQPGQEVAGLLRRMLWEQENPDEYAQDMLLSLLTTLLLLLLRQTKQTQAVSQSAVTLNRENMRIRRVQQYVSDHVQEKLSVPTVAKGCQLSPSYMTALFQKHLHISPAEYIRRIKLQYSKQLIREGNMNITQIAKALEYSTIHHFSRQFKDKFGITPSEYAKSLKETTRRD</sequence>
<dbReference type="PRINTS" id="PR00032">
    <property type="entry name" value="HTHARAC"/>
</dbReference>
<feature type="domain" description="HTH araC/xylS-type" evidence="4">
    <location>
        <begin position="279"/>
        <end position="377"/>
    </location>
</feature>
<dbReference type="InterPro" id="IPR014710">
    <property type="entry name" value="RmlC-like_jellyroll"/>
</dbReference>
<dbReference type="Gene3D" id="1.10.10.60">
    <property type="entry name" value="Homeodomain-like"/>
    <property type="match status" value="2"/>
</dbReference>
<dbReference type="SUPFAM" id="SSF51215">
    <property type="entry name" value="Regulatory protein AraC"/>
    <property type="match status" value="1"/>
</dbReference>
<reference evidence="5" key="2">
    <citation type="journal article" date="2021" name="PeerJ">
        <title>Extensive microbial diversity within the chicken gut microbiome revealed by metagenomics and culture.</title>
        <authorList>
            <person name="Gilroy R."/>
            <person name="Ravi A."/>
            <person name="Getino M."/>
            <person name="Pursley I."/>
            <person name="Horton D.L."/>
            <person name="Alikhan N.F."/>
            <person name="Baker D."/>
            <person name="Gharbi K."/>
            <person name="Hall N."/>
            <person name="Watson M."/>
            <person name="Adriaenssens E.M."/>
            <person name="Foster-Nyarko E."/>
            <person name="Jarju S."/>
            <person name="Secka A."/>
            <person name="Antonio M."/>
            <person name="Oren A."/>
            <person name="Chaudhuri R.R."/>
            <person name="La Ragione R."/>
            <person name="Hildebrand F."/>
            <person name="Pallen M.J."/>
        </authorList>
    </citation>
    <scope>NUCLEOTIDE SEQUENCE</scope>
    <source>
        <strain evidence="5">13361</strain>
    </source>
</reference>
<dbReference type="Pfam" id="PF07883">
    <property type="entry name" value="Cupin_2"/>
    <property type="match status" value="1"/>
</dbReference>
<reference evidence="5" key="1">
    <citation type="submission" date="2020-10" db="EMBL/GenBank/DDBJ databases">
        <authorList>
            <person name="Gilroy R."/>
        </authorList>
    </citation>
    <scope>NUCLEOTIDE SEQUENCE</scope>
    <source>
        <strain evidence="5">13361</strain>
    </source>
</reference>
<dbReference type="EMBL" id="DVFK01000084">
    <property type="protein sequence ID" value="HIQ68064.1"/>
    <property type="molecule type" value="Genomic_DNA"/>
</dbReference>
<evidence type="ECO:0000313" key="5">
    <source>
        <dbReference type="EMBL" id="HIQ68064.1"/>
    </source>
</evidence>
<dbReference type="InterPro" id="IPR037923">
    <property type="entry name" value="HTH-like"/>
</dbReference>
<gene>
    <name evidence="5" type="ORF">IAB74_06120</name>
</gene>
<keyword evidence="1" id="KW-0805">Transcription regulation</keyword>
<dbReference type="Pfam" id="PF12833">
    <property type="entry name" value="HTH_18"/>
    <property type="match status" value="1"/>
</dbReference>
<dbReference type="InterPro" id="IPR009057">
    <property type="entry name" value="Homeodomain-like_sf"/>
</dbReference>
<evidence type="ECO:0000256" key="1">
    <source>
        <dbReference type="ARBA" id="ARBA00023015"/>
    </source>
</evidence>
<keyword evidence="3" id="KW-0804">Transcription</keyword>